<evidence type="ECO:0000256" key="1">
    <source>
        <dbReference type="ARBA" id="ARBA00010761"/>
    </source>
</evidence>
<keyword evidence="3 8" id="KW-0694">RNA-binding</keyword>
<evidence type="ECO:0000259" key="9">
    <source>
        <dbReference type="PROSITE" id="PS50823"/>
    </source>
</evidence>
<dbReference type="EMBL" id="JAAEJV010000005">
    <property type="protein sequence ID" value="MBF5058876.1"/>
    <property type="molecule type" value="Genomic_DNA"/>
</dbReference>
<dbReference type="InterPro" id="IPR004044">
    <property type="entry name" value="KH_dom_type_2"/>
</dbReference>
<reference evidence="10 11" key="1">
    <citation type="submission" date="2020-01" db="EMBL/GenBank/DDBJ databases">
        <title>Draft genome sequence of Cand. Neptunochlamydia vexilliferae K9.</title>
        <authorList>
            <person name="Schulz F."/>
            <person name="Koestlbacher S."/>
            <person name="Wascher F."/>
            <person name="Pizzetti I."/>
            <person name="Horn M."/>
        </authorList>
    </citation>
    <scope>NUCLEOTIDE SEQUENCE [LARGE SCALE GENOMIC DNA]</scope>
    <source>
        <strain evidence="10 11">K9</strain>
    </source>
</reference>
<dbReference type="Proteomes" id="UP001194714">
    <property type="component" value="Unassembled WGS sequence"/>
</dbReference>
<sequence>MEKPWWKSTHLKADESLYNHCWNGRLSIMGQKTSPTGFRLILNKDWKSVWFANKQECGNFIAEDKKIREFLMKKPCCVGTAEIVIKRMSEKIEVTLHTARPGLVIGKKGAEIDAMKQDLKKLTNKDIWIEVAEIKRPDLDAKLVAEAIAQQLKRRMAFRRVLKKAIQASMDAGAAGIKVQISGRIGGAEIARTEWYKEGQIPLQTMRANIQYATARSETTYGSIGVKVWINKGQQNG</sequence>
<comment type="caution">
    <text evidence="10">The sequence shown here is derived from an EMBL/GenBank/DDBJ whole genome shotgun (WGS) entry which is preliminary data.</text>
</comment>
<evidence type="ECO:0000313" key="11">
    <source>
        <dbReference type="Proteomes" id="UP001194714"/>
    </source>
</evidence>
<keyword evidence="5 8" id="KW-0687">Ribonucleoprotein</keyword>
<dbReference type="Gene3D" id="3.30.1140.32">
    <property type="entry name" value="Ribosomal protein S3, C-terminal domain"/>
    <property type="match status" value="1"/>
</dbReference>
<evidence type="ECO:0000256" key="7">
    <source>
        <dbReference type="ARBA" id="ARBA00035257"/>
    </source>
</evidence>
<dbReference type="Pfam" id="PF07650">
    <property type="entry name" value="KH_2"/>
    <property type="match status" value="1"/>
</dbReference>
<proteinExistence type="inferred from homology"/>
<evidence type="ECO:0000256" key="6">
    <source>
        <dbReference type="ARBA" id="ARBA00024998"/>
    </source>
</evidence>
<evidence type="ECO:0000256" key="8">
    <source>
        <dbReference type="HAMAP-Rule" id="MF_01309"/>
    </source>
</evidence>
<dbReference type="PANTHER" id="PTHR11760">
    <property type="entry name" value="30S/40S RIBOSOMAL PROTEIN S3"/>
    <property type="match status" value="1"/>
</dbReference>
<protein>
    <recommendedName>
        <fullName evidence="7 8">Small ribosomal subunit protein uS3</fullName>
    </recommendedName>
</protein>
<evidence type="ECO:0000256" key="4">
    <source>
        <dbReference type="ARBA" id="ARBA00022980"/>
    </source>
</evidence>
<dbReference type="InterPro" id="IPR004087">
    <property type="entry name" value="KH_dom"/>
</dbReference>
<comment type="similarity">
    <text evidence="1 8">Belongs to the universal ribosomal protein uS3 family.</text>
</comment>
<dbReference type="PANTHER" id="PTHR11760:SF19">
    <property type="entry name" value="SMALL RIBOSOMAL SUBUNIT PROTEIN US3C"/>
    <property type="match status" value="1"/>
</dbReference>
<accession>A0ABS0AXL2</accession>
<evidence type="ECO:0000256" key="3">
    <source>
        <dbReference type="ARBA" id="ARBA00022884"/>
    </source>
</evidence>
<comment type="function">
    <text evidence="6 8">Binds the lower part of the 30S subunit head. Binds mRNA in the 70S ribosome, positioning it for translation.</text>
</comment>
<dbReference type="InterPro" id="IPR001351">
    <property type="entry name" value="Ribosomal_uS3_C"/>
</dbReference>
<dbReference type="PROSITE" id="PS50823">
    <property type="entry name" value="KH_TYPE_2"/>
    <property type="match status" value="1"/>
</dbReference>
<feature type="domain" description="KH type-2" evidence="9">
    <location>
        <begin position="67"/>
        <end position="135"/>
    </location>
</feature>
<dbReference type="SMART" id="SM00322">
    <property type="entry name" value="KH"/>
    <property type="match status" value="1"/>
</dbReference>
<dbReference type="GO" id="GO:0005840">
    <property type="term" value="C:ribosome"/>
    <property type="evidence" value="ECO:0007669"/>
    <property type="project" value="UniProtKB-KW"/>
</dbReference>
<keyword evidence="4 8" id="KW-0689">Ribosomal protein</keyword>
<dbReference type="InterPro" id="IPR005704">
    <property type="entry name" value="Ribosomal_uS3_bac-typ"/>
</dbReference>
<keyword evidence="11" id="KW-1185">Reference proteome</keyword>
<comment type="subunit">
    <text evidence="8">Part of the 30S ribosomal subunit. Forms a tight complex with proteins S10 and S14.</text>
</comment>
<dbReference type="InterPro" id="IPR057258">
    <property type="entry name" value="Ribosomal_uS3"/>
</dbReference>
<dbReference type="Gene3D" id="3.30.300.20">
    <property type="match status" value="1"/>
</dbReference>
<dbReference type="InterPro" id="IPR009019">
    <property type="entry name" value="KH_sf_prok-type"/>
</dbReference>
<dbReference type="HAMAP" id="MF_01309_B">
    <property type="entry name" value="Ribosomal_uS3_B"/>
    <property type="match status" value="1"/>
</dbReference>
<dbReference type="SUPFAM" id="SSF54821">
    <property type="entry name" value="Ribosomal protein S3 C-terminal domain"/>
    <property type="match status" value="1"/>
</dbReference>
<evidence type="ECO:0000256" key="2">
    <source>
        <dbReference type="ARBA" id="ARBA00022730"/>
    </source>
</evidence>
<keyword evidence="2 8" id="KW-0699">rRNA-binding</keyword>
<dbReference type="InterPro" id="IPR015946">
    <property type="entry name" value="KH_dom-like_a/b"/>
</dbReference>
<dbReference type="CDD" id="cd02412">
    <property type="entry name" value="KH-II_30S_S3"/>
    <property type="match status" value="1"/>
</dbReference>
<name>A0ABS0AXL2_9BACT</name>
<dbReference type="SUPFAM" id="SSF54814">
    <property type="entry name" value="Prokaryotic type KH domain (KH-domain type II)"/>
    <property type="match status" value="1"/>
</dbReference>
<organism evidence="10 11">
    <name type="scientific">Candidatus Neptunichlamydia vexilliferae</name>
    <dbReference type="NCBI Taxonomy" id="1651774"/>
    <lineage>
        <taxon>Bacteria</taxon>
        <taxon>Pseudomonadati</taxon>
        <taxon>Chlamydiota</taxon>
        <taxon>Chlamydiia</taxon>
        <taxon>Parachlamydiales</taxon>
        <taxon>Simkaniaceae</taxon>
        <taxon>Candidatus Neptunichlamydia</taxon>
    </lineage>
</organism>
<dbReference type="NCBIfam" id="TIGR01009">
    <property type="entry name" value="rpsC_bact"/>
    <property type="match status" value="1"/>
</dbReference>
<evidence type="ECO:0000313" key="10">
    <source>
        <dbReference type="EMBL" id="MBF5058876.1"/>
    </source>
</evidence>
<dbReference type="InterPro" id="IPR036419">
    <property type="entry name" value="Ribosomal_S3_C_sf"/>
</dbReference>
<dbReference type="Pfam" id="PF00189">
    <property type="entry name" value="Ribosomal_S3_C"/>
    <property type="match status" value="1"/>
</dbReference>
<gene>
    <name evidence="8" type="primary">rpsC</name>
    <name evidence="10" type="ORF">NEPTK9_000376</name>
</gene>
<evidence type="ECO:0000256" key="5">
    <source>
        <dbReference type="ARBA" id="ARBA00023274"/>
    </source>
</evidence>